<dbReference type="Pfam" id="PF08681">
    <property type="entry name" value="TacA1"/>
    <property type="match status" value="1"/>
</dbReference>
<feature type="region of interest" description="Disordered" evidence="2">
    <location>
        <begin position="35"/>
        <end position="62"/>
    </location>
</feature>
<protein>
    <submittedName>
        <fullName evidence="3">Uncharacterized protein</fullName>
    </submittedName>
</protein>
<dbReference type="AlphaFoldDB" id="W9VI90"/>
<dbReference type="STRING" id="1249627.D779_3418"/>
<name>W9VI90_9GAMM</name>
<comment type="caution">
    <text evidence="3">The sequence shown here is derived from an EMBL/GenBank/DDBJ whole genome shotgun (WGS) entry which is preliminary data.</text>
</comment>
<proteinExistence type="predicted"/>
<evidence type="ECO:0000256" key="2">
    <source>
        <dbReference type="SAM" id="MobiDB-lite"/>
    </source>
</evidence>
<accession>W9VI90</accession>
<sequence length="62" mass="6783">MIDQRLLRAEPDAFAAFRARLDAPPAPNERLLKTLSTPAPWDQSTGAKASNAVIPHDKRSNS</sequence>
<dbReference type="Proteomes" id="UP000019460">
    <property type="component" value="Unassembled WGS sequence"/>
</dbReference>
<reference evidence="3 4" key="1">
    <citation type="submission" date="2012-11" db="EMBL/GenBank/DDBJ databases">
        <title>Genome assembly of Thiorhodococcus sp. AK35.</title>
        <authorList>
            <person name="Nupur N."/>
            <person name="Khatri I."/>
            <person name="Subramanian S."/>
            <person name="Pinnaka A."/>
        </authorList>
    </citation>
    <scope>NUCLEOTIDE SEQUENCE [LARGE SCALE GENOMIC DNA]</scope>
    <source>
        <strain evidence="3 4">AK35</strain>
    </source>
</reference>
<dbReference type="InterPro" id="IPR014795">
    <property type="entry name" value="TacA_1-like"/>
</dbReference>
<keyword evidence="4" id="KW-1185">Reference proteome</keyword>
<keyword evidence="1" id="KW-1277">Toxin-antitoxin system</keyword>
<feature type="compositionally biased region" description="Polar residues" evidence="2">
    <location>
        <begin position="35"/>
        <end position="48"/>
    </location>
</feature>
<gene>
    <name evidence="3" type="ORF">D779_3418</name>
</gene>
<organism evidence="3 4">
    <name type="scientific">Imhoffiella purpurea</name>
    <dbReference type="NCBI Taxonomy" id="1249627"/>
    <lineage>
        <taxon>Bacteria</taxon>
        <taxon>Pseudomonadati</taxon>
        <taxon>Pseudomonadota</taxon>
        <taxon>Gammaproteobacteria</taxon>
        <taxon>Chromatiales</taxon>
        <taxon>Chromatiaceae</taxon>
        <taxon>Imhoffiella</taxon>
    </lineage>
</organism>
<evidence type="ECO:0000313" key="3">
    <source>
        <dbReference type="EMBL" id="EXJ16741.1"/>
    </source>
</evidence>
<evidence type="ECO:0000256" key="1">
    <source>
        <dbReference type="ARBA" id="ARBA00022649"/>
    </source>
</evidence>
<evidence type="ECO:0000313" key="4">
    <source>
        <dbReference type="Proteomes" id="UP000019460"/>
    </source>
</evidence>
<dbReference type="EMBL" id="AONC01000006">
    <property type="protein sequence ID" value="EXJ16741.1"/>
    <property type="molecule type" value="Genomic_DNA"/>
</dbReference>